<sequence>MIETFEEQNLSKEIVNGQPVCAQADHVVTNDLQQTVEHFSKILTKPVGEMQSDSIIISPLTSILCNSKENLVYNIPIVTNEFNLLISNYSSKEQDNEIMMDSNGSISLEVVLHIEKLSEMQTETLPSILVEDYVFGEAKLSLGKKQSDYWWLGILGGDLVGDVFGLCCNLFYLVDGTTLFWLVNGSFFAGSEEDGFFAGEQSVQDHFIFPPFFWVLVLKHRRMSAICMTTWHCVPRSAVHVIVSRHACGLAQLVACRVQPQVRAQPSSPRARILASSHPDKSVVGVENETVEECEEGEIEGDSSLYPFNNDEERNDPLSSSVSAPGDSGSKPIVEEDFSKWVSTLELHIPYITKVGATYIIWRVAIEFIYDLSFCGLTKRIKAHNMGVLRENFYQVINYIV</sequence>
<protein>
    <submittedName>
        <fullName evidence="2">Uncharacterized protein</fullName>
    </submittedName>
</protein>
<feature type="compositionally biased region" description="Low complexity" evidence="1">
    <location>
        <begin position="319"/>
        <end position="330"/>
    </location>
</feature>
<reference evidence="2 3" key="1">
    <citation type="journal article" date="2016" name="Sci. Rep.">
        <title>The Dendrobium catenatum Lindl. genome sequence provides insights into polysaccharide synthase, floral development and adaptive evolution.</title>
        <authorList>
            <person name="Zhang G.Q."/>
            <person name="Xu Q."/>
            <person name="Bian C."/>
            <person name="Tsai W.C."/>
            <person name="Yeh C.M."/>
            <person name="Liu K.W."/>
            <person name="Yoshida K."/>
            <person name="Zhang L.S."/>
            <person name="Chang S.B."/>
            <person name="Chen F."/>
            <person name="Shi Y."/>
            <person name="Su Y.Y."/>
            <person name="Zhang Y.Q."/>
            <person name="Chen L.J."/>
            <person name="Yin Y."/>
            <person name="Lin M."/>
            <person name="Huang H."/>
            <person name="Deng H."/>
            <person name="Wang Z.W."/>
            <person name="Zhu S.L."/>
            <person name="Zhao X."/>
            <person name="Deng C."/>
            <person name="Niu S.C."/>
            <person name="Huang J."/>
            <person name="Wang M."/>
            <person name="Liu G.H."/>
            <person name="Yang H.J."/>
            <person name="Xiao X.J."/>
            <person name="Hsiao Y.Y."/>
            <person name="Wu W.L."/>
            <person name="Chen Y.Y."/>
            <person name="Mitsuda N."/>
            <person name="Ohme-Takagi M."/>
            <person name="Luo Y.B."/>
            <person name="Van de Peer Y."/>
            <person name="Liu Z.J."/>
        </authorList>
    </citation>
    <scope>NUCLEOTIDE SEQUENCE [LARGE SCALE GENOMIC DNA]</scope>
    <source>
        <tissue evidence="2">The whole plant</tissue>
    </source>
</reference>
<evidence type="ECO:0000256" key="1">
    <source>
        <dbReference type="SAM" id="MobiDB-lite"/>
    </source>
</evidence>
<organism evidence="2 3">
    <name type="scientific">Dendrobium catenatum</name>
    <dbReference type="NCBI Taxonomy" id="906689"/>
    <lineage>
        <taxon>Eukaryota</taxon>
        <taxon>Viridiplantae</taxon>
        <taxon>Streptophyta</taxon>
        <taxon>Embryophyta</taxon>
        <taxon>Tracheophyta</taxon>
        <taxon>Spermatophyta</taxon>
        <taxon>Magnoliopsida</taxon>
        <taxon>Liliopsida</taxon>
        <taxon>Asparagales</taxon>
        <taxon>Orchidaceae</taxon>
        <taxon>Epidendroideae</taxon>
        <taxon>Malaxideae</taxon>
        <taxon>Dendrobiinae</taxon>
        <taxon>Dendrobium</taxon>
    </lineage>
</organism>
<dbReference type="Proteomes" id="UP000233837">
    <property type="component" value="Unassembled WGS sequence"/>
</dbReference>
<keyword evidence="3" id="KW-1185">Reference proteome</keyword>
<evidence type="ECO:0000313" key="2">
    <source>
        <dbReference type="EMBL" id="PKU86564.1"/>
    </source>
</evidence>
<gene>
    <name evidence="2" type="ORF">MA16_Dca023713</name>
</gene>
<evidence type="ECO:0000313" key="3">
    <source>
        <dbReference type="Proteomes" id="UP000233837"/>
    </source>
</evidence>
<feature type="region of interest" description="Disordered" evidence="1">
    <location>
        <begin position="295"/>
        <end position="330"/>
    </location>
</feature>
<proteinExistence type="predicted"/>
<dbReference type="EMBL" id="KZ501940">
    <property type="protein sequence ID" value="PKU86564.1"/>
    <property type="molecule type" value="Genomic_DNA"/>
</dbReference>
<name>A0A2I0XF88_9ASPA</name>
<dbReference type="AlphaFoldDB" id="A0A2I0XF88"/>
<accession>A0A2I0XF88</accession>
<reference evidence="2 3" key="2">
    <citation type="journal article" date="2017" name="Nature">
        <title>The Apostasia genome and the evolution of orchids.</title>
        <authorList>
            <person name="Zhang G.Q."/>
            <person name="Liu K.W."/>
            <person name="Li Z."/>
            <person name="Lohaus R."/>
            <person name="Hsiao Y.Y."/>
            <person name="Niu S.C."/>
            <person name="Wang J.Y."/>
            <person name="Lin Y.C."/>
            <person name="Xu Q."/>
            <person name="Chen L.J."/>
            <person name="Yoshida K."/>
            <person name="Fujiwara S."/>
            <person name="Wang Z.W."/>
            <person name="Zhang Y.Q."/>
            <person name="Mitsuda N."/>
            <person name="Wang M."/>
            <person name="Liu G.H."/>
            <person name="Pecoraro L."/>
            <person name="Huang H.X."/>
            <person name="Xiao X.J."/>
            <person name="Lin M."/>
            <person name="Wu X.Y."/>
            <person name="Wu W.L."/>
            <person name="Chen Y.Y."/>
            <person name="Chang S.B."/>
            <person name="Sakamoto S."/>
            <person name="Ohme-Takagi M."/>
            <person name="Yagi M."/>
            <person name="Zeng S.J."/>
            <person name="Shen C.Y."/>
            <person name="Yeh C.M."/>
            <person name="Luo Y.B."/>
            <person name="Tsai W.C."/>
            <person name="Van de Peer Y."/>
            <person name="Liu Z.J."/>
        </authorList>
    </citation>
    <scope>NUCLEOTIDE SEQUENCE [LARGE SCALE GENOMIC DNA]</scope>
    <source>
        <tissue evidence="2">The whole plant</tissue>
    </source>
</reference>